<dbReference type="PANTHER" id="PTHR36964:SF1">
    <property type="entry name" value="PROTEIN-METHIONINE-SULFOXIDE REDUCTASE HEME-BINDING SUBUNIT MSRQ"/>
    <property type="match status" value="1"/>
</dbReference>
<feature type="transmembrane region" description="Helical" evidence="7">
    <location>
        <begin position="151"/>
        <end position="177"/>
    </location>
</feature>
<keyword evidence="4 7" id="KW-1133">Transmembrane helix</keyword>
<keyword evidence="5" id="KW-0408">Iron</keyword>
<dbReference type="InterPro" id="IPR013130">
    <property type="entry name" value="Fe3_Rdtase_TM_dom"/>
</dbReference>
<comment type="subcellular location">
    <subcellularLocation>
        <location evidence="1">Membrane</location>
        <topology evidence="1">Multi-pass membrane protein</topology>
    </subcellularLocation>
</comment>
<gene>
    <name evidence="9" type="ORF">GQ61_00505</name>
</gene>
<evidence type="ECO:0000256" key="3">
    <source>
        <dbReference type="ARBA" id="ARBA00022692"/>
    </source>
</evidence>
<dbReference type="STRING" id="1414854.GQ61_00505"/>
<dbReference type="Proteomes" id="UP000237351">
    <property type="component" value="Chromosome"/>
</dbReference>
<dbReference type="PANTHER" id="PTHR36964">
    <property type="entry name" value="PROTEIN-METHIONINE-SULFOXIDE REDUCTASE HEME-BINDING SUBUNIT MSRQ"/>
    <property type="match status" value="1"/>
</dbReference>
<evidence type="ECO:0000256" key="1">
    <source>
        <dbReference type="ARBA" id="ARBA00004141"/>
    </source>
</evidence>
<dbReference type="KEGG" id="naf:GQ61_00505"/>
<dbReference type="GO" id="GO:0005886">
    <property type="term" value="C:plasma membrane"/>
    <property type="evidence" value="ECO:0007669"/>
    <property type="project" value="TreeGrafter"/>
</dbReference>
<protein>
    <recommendedName>
        <fullName evidence="8">Ferric oxidoreductase domain-containing protein</fullName>
    </recommendedName>
</protein>
<evidence type="ECO:0000256" key="5">
    <source>
        <dbReference type="ARBA" id="ARBA00023004"/>
    </source>
</evidence>
<evidence type="ECO:0000256" key="2">
    <source>
        <dbReference type="ARBA" id="ARBA00022448"/>
    </source>
</evidence>
<sequence length="200" mass="23214">MLGVIKKFFHKYKAWMITHAAVPPLLFLLGYDPNNWKLLTPYSGYFSLAMLALVVSLNPLRKIFPTASFLRTLNLYRQQIGVACFSYAVIHILCFIIKRSDILETLKYFLHPALIPVVFVAFPIFFLLALTSNKYSLKKLGFLKWKKLHKMVYWAEAAVFLHMLLVGQKLYAFLIFIPLVTLQSFSRKYTKKEPQGISKK</sequence>
<keyword evidence="2" id="KW-0813">Transport</keyword>
<evidence type="ECO:0000313" key="10">
    <source>
        <dbReference type="Proteomes" id="UP000237351"/>
    </source>
</evidence>
<name>A0A1W6N2N6_9PROT</name>
<keyword evidence="10" id="KW-1185">Reference proteome</keyword>
<accession>A0A1W6N2N6</accession>
<dbReference type="Pfam" id="PF01794">
    <property type="entry name" value="Ferric_reduct"/>
    <property type="match status" value="1"/>
</dbReference>
<organism evidence="9 10">
    <name type="scientific">Candidatus Nucleicultrix amoebiphila FS5</name>
    <dbReference type="NCBI Taxonomy" id="1414854"/>
    <lineage>
        <taxon>Bacteria</taxon>
        <taxon>Pseudomonadati</taxon>
        <taxon>Pseudomonadota</taxon>
        <taxon>Alphaproteobacteria</taxon>
        <taxon>Holosporales</taxon>
        <taxon>Candidatus Nucleicultricaceae</taxon>
        <taxon>Candidatus Nucleicultrix</taxon>
    </lineage>
</organism>
<proteinExistence type="predicted"/>
<dbReference type="RefSeq" id="WP_085783429.1">
    <property type="nucleotide sequence ID" value="NZ_CP008743.1"/>
</dbReference>
<feature type="transmembrane region" description="Helical" evidence="7">
    <location>
        <begin position="12"/>
        <end position="30"/>
    </location>
</feature>
<dbReference type="InterPro" id="IPR022837">
    <property type="entry name" value="MsrQ-like"/>
</dbReference>
<feature type="transmembrane region" description="Helical" evidence="7">
    <location>
        <begin position="80"/>
        <end position="98"/>
    </location>
</feature>
<evidence type="ECO:0000313" key="9">
    <source>
        <dbReference type="EMBL" id="ARN84078.1"/>
    </source>
</evidence>
<dbReference type="AlphaFoldDB" id="A0A1W6N2N6"/>
<evidence type="ECO:0000256" key="4">
    <source>
        <dbReference type="ARBA" id="ARBA00022989"/>
    </source>
</evidence>
<dbReference type="OrthoDB" id="9788328at2"/>
<feature type="transmembrane region" description="Helical" evidence="7">
    <location>
        <begin position="110"/>
        <end position="130"/>
    </location>
</feature>
<keyword evidence="3 7" id="KW-0812">Transmembrane</keyword>
<evidence type="ECO:0000256" key="6">
    <source>
        <dbReference type="ARBA" id="ARBA00023136"/>
    </source>
</evidence>
<dbReference type="GO" id="GO:0016679">
    <property type="term" value="F:oxidoreductase activity, acting on diphenols and related substances as donors"/>
    <property type="evidence" value="ECO:0007669"/>
    <property type="project" value="TreeGrafter"/>
</dbReference>
<dbReference type="GO" id="GO:0010181">
    <property type="term" value="F:FMN binding"/>
    <property type="evidence" value="ECO:0007669"/>
    <property type="project" value="TreeGrafter"/>
</dbReference>
<feature type="transmembrane region" description="Helical" evidence="7">
    <location>
        <begin position="42"/>
        <end position="60"/>
    </location>
</feature>
<dbReference type="EMBL" id="CP008743">
    <property type="protein sequence ID" value="ARN84078.1"/>
    <property type="molecule type" value="Genomic_DNA"/>
</dbReference>
<keyword evidence="6 7" id="KW-0472">Membrane</keyword>
<evidence type="ECO:0000259" key="8">
    <source>
        <dbReference type="Pfam" id="PF01794"/>
    </source>
</evidence>
<dbReference type="GO" id="GO:0020037">
    <property type="term" value="F:heme binding"/>
    <property type="evidence" value="ECO:0007669"/>
    <property type="project" value="TreeGrafter"/>
</dbReference>
<reference evidence="9 10" key="1">
    <citation type="submission" date="2014-06" db="EMBL/GenBank/DDBJ databases">
        <title>The genome of the endonuclear symbiont Nucleicultrix amoebiphila.</title>
        <authorList>
            <person name="Schulz F."/>
            <person name="Horn M."/>
        </authorList>
    </citation>
    <scope>NUCLEOTIDE SEQUENCE [LARGE SCALE GENOMIC DNA]</scope>
    <source>
        <strain evidence="9 10">FS5</strain>
    </source>
</reference>
<evidence type="ECO:0000256" key="7">
    <source>
        <dbReference type="SAM" id="Phobius"/>
    </source>
</evidence>
<feature type="domain" description="Ferric oxidoreductase" evidence="8">
    <location>
        <begin position="44"/>
        <end position="155"/>
    </location>
</feature>